<dbReference type="EMBL" id="CP041040">
    <property type="protein sequence ID" value="QDE34622.1"/>
    <property type="molecule type" value="Genomic_DNA"/>
</dbReference>
<dbReference type="NCBIfam" id="TIGR01549">
    <property type="entry name" value="HAD-SF-IA-v1"/>
    <property type="match status" value="1"/>
</dbReference>
<protein>
    <submittedName>
        <fullName evidence="1">HAD family phosphatase</fullName>
    </submittedName>
</protein>
<dbReference type="SFLD" id="SFLDG01129">
    <property type="entry name" value="C1.5:_HAD__Beta-PGM__Phosphata"/>
    <property type="match status" value="1"/>
</dbReference>
<dbReference type="PANTHER" id="PTHR43434:SF1">
    <property type="entry name" value="PHOSPHOGLYCOLATE PHOSPHATASE"/>
    <property type="match status" value="1"/>
</dbReference>
<dbReference type="Gene3D" id="3.40.50.1000">
    <property type="entry name" value="HAD superfamily/HAD-like"/>
    <property type="match status" value="1"/>
</dbReference>
<dbReference type="InterPro" id="IPR023198">
    <property type="entry name" value="PGP-like_dom2"/>
</dbReference>
<dbReference type="GO" id="GO:0006281">
    <property type="term" value="P:DNA repair"/>
    <property type="evidence" value="ECO:0007669"/>
    <property type="project" value="TreeGrafter"/>
</dbReference>
<dbReference type="InterPro" id="IPR036412">
    <property type="entry name" value="HAD-like_sf"/>
</dbReference>
<accession>A0A4Y5YP55</accession>
<sequence>MRASDPIDLVVFDCDGVLVDSEKLSIEVDRRVLADLGWSLSHDEILHRFVGRSSAHFRAEIEAHLGRLLPDDWEASYQPWYLDAFAAELTAVAGIETALDEISTMTCVASSGSHAKIRRTLGQTGLLPRFEGRIFSADDVANGKPAPDLFLRAAERLGVSPERCVVVEDSRFGVQAARAAGMRVLGYAGGLTPADWLEREGAIVFTDMRELPELVGQRRMPV</sequence>
<dbReference type="GO" id="GO:0005829">
    <property type="term" value="C:cytosol"/>
    <property type="evidence" value="ECO:0007669"/>
    <property type="project" value="TreeGrafter"/>
</dbReference>
<gene>
    <name evidence="1" type="ORF">FIV50_07360</name>
</gene>
<dbReference type="PANTHER" id="PTHR43434">
    <property type="entry name" value="PHOSPHOGLYCOLATE PHOSPHATASE"/>
    <property type="match status" value="1"/>
</dbReference>
<dbReference type="GO" id="GO:0008967">
    <property type="term" value="F:phosphoglycolate phosphatase activity"/>
    <property type="evidence" value="ECO:0007669"/>
    <property type="project" value="TreeGrafter"/>
</dbReference>
<dbReference type="SFLD" id="SFLDG01135">
    <property type="entry name" value="C1.5.6:_HAD__Beta-PGM__Phospha"/>
    <property type="match status" value="1"/>
</dbReference>
<dbReference type="RefSeq" id="WP_140036871.1">
    <property type="nucleotide sequence ID" value="NZ_CP041040.1"/>
</dbReference>
<dbReference type="InterPro" id="IPR050155">
    <property type="entry name" value="HAD-like_hydrolase_sf"/>
</dbReference>
<dbReference type="Proteomes" id="UP000316125">
    <property type="component" value="Chromosome"/>
</dbReference>
<evidence type="ECO:0000313" key="2">
    <source>
        <dbReference type="Proteomes" id="UP000316125"/>
    </source>
</evidence>
<dbReference type="NCBIfam" id="TIGR01509">
    <property type="entry name" value="HAD-SF-IA-v3"/>
    <property type="match status" value="1"/>
</dbReference>
<name>A0A4Y5YP55_9MICO</name>
<dbReference type="InterPro" id="IPR006439">
    <property type="entry name" value="HAD-SF_hydro_IA"/>
</dbReference>
<organism evidence="1 2">
    <name type="scientific">Microbacterium foliorum</name>
    <dbReference type="NCBI Taxonomy" id="104336"/>
    <lineage>
        <taxon>Bacteria</taxon>
        <taxon>Bacillati</taxon>
        <taxon>Actinomycetota</taxon>
        <taxon>Actinomycetes</taxon>
        <taxon>Micrococcales</taxon>
        <taxon>Microbacteriaceae</taxon>
        <taxon>Microbacterium</taxon>
    </lineage>
</organism>
<reference evidence="1 2" key="1">
    <citation type="submission" date="2019-06" db="EMBL/GenBank/DDBJ databases">
        <title>Complete genome of Microbacterium foliorum M2.</title>
        <authorList>
            <person name="Cao G."/>
        </authorList>
    </citation>
    <scope>NUCLEOTIDE SEQUENCE [LARGE SCALE GENOMIC DNA]</scope>
    <source>
        <strain evidence="1 2">M2</strain>
    </source>
</reference>
<proteinExistence type="predicted"/>
<dbReference type="PRINTS" id="PR00413">
    <property type="entry name" value="HADHALOGNASE"/>
</dbReference>
<dbReference type="SFLD" id="SFLDS00003">
    <property type="entry name" value="Haloacid_Dehalogenase"/>
    <property type="match status" value="1"/>
</dbReference>
<evidence type="ECO:0000313" key="1">
    <source>
        <dbReference type="EMBL" id="QDE34622.1"/>
    </source>
</evidence>
<dbReference type="AlphaFoldDB" id="A0A4Y5YP55"/>
<dbReference type="InterPro" id="IPR023214">
    <property type="entry name" value="HAD_sf"/>
</dbReference>
<dbReference type="SUPFAM" id="SSF56784">
    <property type="entry name" value="HAD-like"/>
    <property type="match status" value="1"/>
</dbReference>
<dbReference type="CDD" id="cd07526">
    <property type="entry name" value="HAD_BPGM_like"/>
    <property type="match status" value="1"/>
</dbReference>
<dbReference type="Pfam" id="PF00702">
    <property type="entry name" value="Hydrolase"/>
    <property type="match status" value="1"/>
</dbReference>
<dbReference type="Gene3D" id="1.10.150.240">
    <property type="entry name" value="Putative phosphatase, domain 2"/>
    <property type="match status" value="1"/>
</dbReference>
<dbReference type="OrthoDB" id="9812856at2"/>